<feature type="signal peptide" evidence="1">
    <location>
        <begin position="1"/>
        <end position="30"/>
    </location>
</feature>
<name>H6SJX6_PARPM</name>
<dbReference type="PROSITE" id="PS51257">
    <property type="entry name" value="PROKAR_LIPOPROTEIN"/>
    <property type="match status" value="1"/>
</dbReference>
<feature type="chain" id="PRO_5003606463" description="Glycine-zipper-containing OmpA-like membrane domain-containing protein" evidence="1">
    <location>
        <begin position="31"/>
        <end position="135"/>
    </location>
</feature>
<dbReference type="eggNOG" id="ENOG50330T2">
    <property type="taxonomic scope" value="Bacteria"/>
</dbReference>
<dbReference type="KEGG" id="rpm:RSPPHO_01665"/>
<organism evidence="2 3">
    <name type="scientific">Pararhodospirillum photometricum DSM 122</name>
    <dbReference type="NCBI Taxonomy" id="1150469"/>
    <lineage>
        <taxon>Bacteria</taxon>
        <taxon>Pseudomonadati</taxon>
        <taxon>Pseudomonadota</taxon>
        <taxon>Alphaproteobacteria</taxon>
        <taxon>Rhodospirillales</taxon>
        <taxon>Rhodospirillaceae</taxon>
        <taxon>Pararhodospirillum</taxon>
    </lineage>
</organism>
<evidence type="ECO:0008006" key="4">
    <source>
        <dbReference type="Google" id="ProtNLM"/>
    </source>
</evidence>
<dbReference type="Proteomes" id="UP000033220">
    <property type="component" value="Chromosome DSM 122"/>
</dbReference>
<dbReference type="AlphaFoldDB" id="H6SJX6"/>
<sequence>MVITRVAMRKSPLLLLAAATALVLSGCAGHKPVIDYRTSGKSMAEYDRDLAECQAYADERGFAQDTVVGTVGGAAVGAALGAATGAVLGSAGTGAALGAAIGGIGGGAGAGGNAALSQKNIINTCMRNRGYSVLE</sequence>
<keyword evidence="1" id="KW-0732">Signal</keyword>
<dbReference type="EMBL" id="HE663493">
    <property type="protein sequence ID" value="CCG08291.1"/>
    <property type="molecule type" value="Genomic_DNA"/>
</dbReference>
<accession>H6SJX6</accession>
<evidence type="ECO:0000313" key="2">
    <source>
        <dbReference type="EMBL" id="CCG08291.1"/>
    </source>
</evidence>
<evidence type="ECO:0000256" key="1">
    <source>
        <dbReference type="SAM" id="SignalP"/>
    </source>
</evidence>
<proteinExistence type="predicted"/>
<dbReference type="HOGENOM" id="CLU_154429_0_0_5"/>
<keyword evidence="3" id="KW-1185">Reference proteome</keyword>
<dbReference type="STRING" id="1150469.RSPPHO_01665"/>
<dbReference type="PATRIC" id="fig|1150469.3.peg.1878"/>
<protein>
    <recommendedName>
        <fullName evidence="4">Glycine-zipper-containing OmpA-like membrane domain-containing protein</fullName>
    </recommendedName>
</protein>
<gene>
    <name evidence="2" type="ORF">RSPPHO_01665</name>
</gene>
<evidence type="ECO:0000313" key="3">
    <source>
        <dbReference type="Proteomes" id="UP000033220"/>
    </source>
</evidence>
<reference evidence="2 3" key="1">
    <citation type="submission" date="2012-02" db="EMBL/GenBank/DDBJ databases">
        <title>Shotgun genome sequence of Phaeospirillum photometricum DSM 122.</title>
        <authorList>
            <person name="Duquesne K."/>
            <person name="Sturgis J."/>
        </authorList>
    </citation>
    <scope>NUCLEOTIDE SEQUENCE [LARGE SCALE GENOMIC DNA]</scope>
    <source>
        <strain evidence="3">DSM122</strain>
    </source>
</reference>